<protein>
    <submittedName>
        <fullName evidence="1">Starch-binding associating with outer membrane</fullName>
    </submittedName>
</protein>
<dbReference type="InterPro" id="IPR011990">
    <property type="entry name" value="TPR-like_helical_dom_sf"/>
</dbReference>
<dbReference type="Proteomes" id="UP000184420">
    <property type="component" value="Unassembled WGS sequence"/>
</dbReference>
<dbReference type="Pfam" id="PF12771">
    <property type="entry name" value="SusD-like_2"/>
    <property type="match status" value="1"/>
</dbReference>
<dbReference type="AlphaFoldDB" id="A0A1M7CRH7"/>
<accession>A0A1M7CRH7</accession>
<evidence type="ECO:0000313" key="1">
    <source>
        <dbReference type="EMBL" id="SHL69683.1"/>
    </source>
</evidence>
<dbReference type="STRING" id="1419482.SAMN05444266_104440"/>
<evidence type="ECO:0000313" key="2">
    <source>
        <dbReference type="Proteomes" id="UP000184420"/>
    </source>
</evidence>
<dbReference type="Gene3D" id="1.25.40.390">
    <property type="match status" value="1"/>
</dbReference>
<dbReference type="OrthoDB" id="9766256at2"/>
<gene>
    <name evidence="1" type="ORF">SAMN05444266_104440</name>
</gene>
<name>A0A1M7CRH7_9BACT</name>
<dbReference type="EMBL" id="FRBL01000004">
    <property type="protein sequence ID" value="SHL69683.1"/>
    <property type="molecule type" value="Genomic_DNA"/>
</dbReference>
<reference evidence="1 2" key="1">
    <citation type="submission" date="2016-11" db="EMBL/GenBank/DDBJ databases">
        <authorList>
            <person name="Jaros S."/>
            <person name="Januszkiewicz K."/>
            <person name="Wedrychowicz H."/>
        </authorList>
    </citation>
    <scope>NUCLEOTIDE SEQUENCE [LARGE SCALE GENOMIC DNA]</scope>
    <source>
        <strain evidence="1 2">DSM 27406</strain>
    </source>
</reference>
<dbReference type="SUPFAM" id="SSF48452">
    <property type="entry name" value="TPR-like"/>
    <property type="match status" value="1"/>
</dbReference>
<organism evidence="1 2">
    <name type="scientific">Chitinophaga jiangningensis</name>
    <dbReference type="NCBI Taxonomy" id="1419482"/>
    <lineage>
        <taxon>Bacteria</taxon>
        <taxon>Pseudomonadati</taxon>
        <taxon>Bacteroidota</taxon>
        <taxon>Chitinophagia</taxon>
        <taxon>Chitinophagales</taxon>
        <taxon>Chitinophagaceae</taxon>
        <taxon>Chitinophaga</taxon>
    </lineage>
</organism>
<proteinExistence type="predicted"/>
<dbReference type="RefSeq" id="WP_073081171.1">
    <property type="nucleotide sequence ID" value="NZ_FRBL01000004.1"/>
</dbReference>
<sequence length="506" mass="56260">MKAIISKYLLGAALVTGLWGCEKMGTLQKDPSAVYDGNPKLVFTGILLNMKEGPWNDVQRHNQYATQNNSYYYGQPYDWTTSGEGFSAYDRLRDVRQLLLEAAKYGDVAKGYVPLARFVKAWFLVRATEMYGDIPMTDAIKGITEGNFTPKYDEQKEVYRYCLQLLDSVNTELTPLVASNVKVEGDFYYKGDLAKWQKLVNSFRLRVLMSLSKRAADNADLKIKEQFAEIIGNPSKYPLILGNADNFQLVYNGNARDNNYPLWPADGIVIKRDNDNNLANTIVDILKRTSDPRLFVMALPTDSAKKSGDAAYATKFTSFRGGSVGMIQSDLKALATAGKLSNLNFDFWEVTPSGVPCIQLGAAETNFTIAEAINRGWVSGDANAYYTAGIRANMAFYNVATAAQDGFIGGAEIVYAGNTAAGLKQILEQKYVAFFQNSGRQAFYQNRRTGVPVFEVGPANKNSQMIPVRWKYPSSEYNANESSLKAALQRQYGGSDTQNDKMWLVK</sequence>
<dbReference type="InterPro" id="IPR041662">
    <property type="entry name" value="SusD-like_2"/>
</dbReference>
<keyword evidence="2" id="KW-1185">Reference proteome</keyword>